<dbReference type="InterPro" id="IPR004753">
    <property type="entry name" value="MreB"/>
</dbReference>
<dbReference type="EMBL" id="QOPD01000002">
    <property type="protein sequence ID" value="RCL38718.1"/>
    <property type="molecule type" value="Genomic_DNA"/>
</dbReference>
<comment type="subunit">
    <text evidence="6">Forms polymers.</text>
</comment>
<dbReference type="AlphaFoldDB" id="A0A368BN24"/>
<keyword evidence="3 6" id="KW-0067">ATP-binding</keyword>
<dbReference type="InterPro" id="IPR043129">
    <property type="entry name" value="ATPase_NBD"/>
</dbReference>
<comment type="caution">
    <text evidence="7">The sequence shown here is derived from an EMBL/GenBank/DDBJ whole genome shotgun (WGS) entry which is preliminary data.</text>
</comment>
<comment type="subcellular location">
    <subcellularLocation>
        <location evidence="6">Cytoplasm</location>
    </subcellularLocation>
    <text evidence="6">Membrane-associated.</text>
</comment>
<dbReference type="Pfam" id="PF06723">
    <property type="entry name" value="MreB_Mbl"/>
    <property type="match status" value="1"/>
</dbReference>
<dbReference type="NCBIfam" id="TIGR00904">
    <property type="entry name" value="mreB"/>
    <property type="match status" value="1"/>
</dbReference>
<dbReference type="CDD" id="cd10225">
    <property type="entry name" value="ASKHA_NBD_MreB-like"/>
    <property type="match status" value="1"/>
</dbReference>
<evidence type="ECO:0000256" key="4">
    <source>
        <dbReference type="ARBA" id="ARBA00022960"/>
    </source>
</evidence>
<dbReference type="GO" id="GO:0008360">
    <property type="term" value="P:regulation of cell shape"/>
    <property type="evidence" value="ECO:0007669"/>
    <property type="project" value="UniProtKB-UniRule"/>
</dbReference>
<dbReference type="SUPFAM" id="SSF53067">
    <property type="entry name" value="Actin-like ATPase domain"/>
    <property type="match status" value="2"/>
</dbReference>
<evidence type="ECO:0000256" key="5">
    <source>
        <dbReference type="ARBA" id="ARBA00023458"/>
    </source>
</evidence>
<evidence type="ECO:0000313" key="8">
    <source>
        <dbReference type="Proteomes" id="UP000252147"/>
    </source>
</evidence>
<evidence type="ECO:0000256" key="2">
    <source>
        <dbReference type="ARBA" id="ARBA00022741"/>
    </source>
</evidence>
<evidence type="ECO:0000313" key="7">
    <source>
        <dbReference type="EMBL" id="RCL38718.1"/>
    </source>
</evidence>
<evidence type="ECO:0000256" key="6">
    <source>
        <dbReference type="HAMAP-Rule" id="MF_02207"/>
    </source>
</evidence>
<dbReference type="GO" id="GO:0005737">
    <property type="term" value="C:cytoplasm"/>
    <property type="evidence" value="ECO:0007669"/>
    <property type="project" value="UniProtKB-SubCell"/>
</dbReference>
<evidence type="ECO:0000256" key="3">
    <source>
        <dbReference type="ARBA" id="ARBA00022840"/>
    </source>
</evidence>
<reference evidence="7 8" key="1">
    <citation type="journal article" date="2018" name="Microbiome">
        <title>Fine metagenomic profile of the Mediterranean stratified and mixed water columns revealed by assembly and recruitment.</title>
        <authorList>
            <person name="Haro-Moreno J.M."/>
            <person name="Lopez-Perez M."/>
            <person name="De La Torre J.R."/>
            <person name="Picazo A."/>
            <person name="Camacho A."/>
            <person name="Rodriguez-Valera F."/>
        </authorList>
    </citation>
    <scope>NUCLEOTIDE SEQUENCE [LARGE SCALE GENOMIC DNA]</scope>
    <source>
        <strain evidence="7">MED-G83</strain>
    </source>
</reference>
<keyword evidence="2 6" id="KW-0547">Nucleotide-binding</keyword>
<evidence type="ECO:0000256" key="1">
    <source>
        <dbReference type="ARBA" id="ARBA00022490"/>
    </source>
</evidence>
<feature type="binding site" evidence="6">
    <location>
        <begin position="19"/>
        <end position="21"/>
    </location>
    <ligand>
        <name>ATP</name>
        <dbReference type="ChEBI" id="CHEBI:30616"/>
    </ligand>
</feature>
<name>A0A368BN24_9GAMM</name>
<dbReference type="InterPro" id="IPR056546">
    <property type="entry name" value="MreB_MamK-like"/>
</dbReference>
<keyword evidence="4 6" id="KW-0133">Cell shape</keyword>
<sequence>MFKFLRSLFSNDISIDLGTANTLIYTKEDGIVLDEPSVVAIQEKNGQKTVVAVGHDAKKMLGRTPGQMEAIRPLRDGVIADFNVTEKMLQHFIKKVSNSSILAPSPRVLICVPSKATQVEKRAIRESALSAGASVVKLIEEPIAAALGAGVAIDRPRGSMVIDIGGGTSEVAILSLNGIVYSESLKVGGDKFDEAIQAYVRRKFGVVIGESTAELIKLQVGCATLNCKKDFEPFEFRGRNLAEGIPELVVFQKEDGFRALENQTSAIVRSVRTALELSPPELAADISQDGIVLTGGGALLHCLDTLIEQSTGIPTRVAEDPLTCVARGGGIALALMDKDFDLFAEE</sequence>
<comment type="function">
    <text evidence="6">Forms membrane-associated dynamic filaments that are essential for cell shape determination. Acts by regulating cell wall synthesis and cell elongation, and thus cell shape. A feedback loop between cell geometry and MreB localization may maintain elongated cell shape by targeting cell wall growth to regions of negative cell wall curvature.</text>
</comment>
<dbReference type="HAMAP" id="MF_02207">
    <property type="entry name" value="MreB"/>
    <property type="match status" value="1"/>
</dbReference>
<dbReference type="PRINTS" id="PR01652">
    <property type="entry name" value="SHAPEPROTEIN"/>
</dbReference>
<dbReference type="Gene3D" id="3.30.420.40">
    <property type="match status" value="3"/>
</dbReference>
<dbReference type="Proteomes" id="UP000252147">
    <property type="component" value="Unassembled WGS sequence"/>
</dbReference>
<keyword evidence="1 6" id="KW-0963">Cytoplasm</keyword>
<feature type="binding site" evidence="6">
    <location>
        <begin position="214"/>
        <end position="217"/>
    </location>
    <ligand>
        <name>ATP</name>
        <dbReference type="ChEBI" id="CHEBI:30616"/>
    </ligand>
</feature>
<dbReference type="GO" id="GO:0000902">
    <property type="term" value="P:cell morphogenesis"/>
    <property type="evidence" value="ECO:0007669"/>
    <property type="project" value="InterPro"/>
</dbReference>
<dbReference type="NCBIfam" id="NF010539">
    <property type="entry name" value="PRK13927.1"/>
    <property type="match status" value="1"/>
</dbReference>
<dbReference type="GO" id="GO:0005524">
    <property type="term" value="F:ATP binding"/>
    <property type="evidence" value="ECO:0007669"/>
    <property type="project" value="UniProtKB-KW"/>
</dbReference>
<accession>A0A368BN24</accession>
<proteinExistence type="inferred from homology"/>
<protein>
    <recommendedName>
        <fullName evidence="6">Cell shape-determining protein MreB</fullName>
    </recommendedName>
</protein>
<gene>
    <name evidence="6" type="primary">mreB</name>
    <name evidence="7" type="ORF">DBW97_01530</name>
</gene>
<feature type="binding site" evidence="6">
    <location>
        <begin position="166"/>
        <end position="168"/>
    </location>
    <ligand>
        <name>ATP</name>
        <dbReference type="ChEBI" id="CHEBI:30616"/>
    </ligand>
</feature>
<feature type="binding site" evidence="6">
    <location>
        <begin position="296"/>
        <end position="299"/>
    </location>
    <ligand>
        <name>ATP</name>
        <dbReference type="ChEBI" id="CHEBI:30616"/>
    </ligand>
</feature>
<organism evidence="7 8">
    <name type="scientific">SAR86 cluster bacterium</name>
    <dbReference type="NCBI Taxonomy" id="2030880"/>
    <lineage>
        <taxon>Bacteria</taxon>
        <taxon>Pseudomonadati</taxon>
        <taxon>Pseudomonadota</taxon>
        <taxon>Gammaproteobacteria</taxon>
        <taxon>SAR86 cluster</taxon>
    </lineage>
</organism>
<dbReference type="PANTHER" id="PTHR42749:SF1">
    <property type="entry name" value="CELL SHAPE-DETERMINING PROTEIN MREB"/>
    <property type="match status" value="1"/>
</dbReference>
<dbReference type="PANTHER" id="PTHR42749">
    <property type="entry name" value="CELL SHAPE-DETERMINING PROTEIN MREB"/>
    <property type="match status" value="1"/>
</dbReference>
<comment type="similarity">
    <text evidence="5 6">Belongs to the FtsA/MreB family.</text>
</comment>